<evidence type="ECO:0000256" key="3">
    <source>
        <dbReference type="ARBA" id="ARBA00022692"/>
    </source>
</evidence>
<proteinExistence type="inferred from homology"/>
<feature type="transmembrane region" description="Helical" evidence="6">
    <location>
        <begin position="268"/>
        <end position="286"/>
    </location>
</feature>
<dbReference type="EMBL" id="FUXM01000036">
    <property type="protein sequence ID" value="SKA19762.1"/>
    <property type="molecule type" value="Genomic_DNA"/>
</dbReference>
<evidence type="ECO:0000313" key="9">
    <source>
        <dbReference type="Proteomes" id="UP000189933"/>
    </source>
</evidence>
<dbReference type="RefSeq" id="WP_078666291.1">
    <property type="nucleotide sequence ID" value="NZ_FUXM01000036.1"/>
</dbReference>
<evidence type="ECO:0000313" key="8">
    <source>
        <dbReference type="EMBL" id="SKA19762.1"/>
    </source>
</evidence>
<keyword evidence="9" id="KW-1185">Reference proteome</keyword>
<dbReference type="InterPro" id="IPR037185">
    <property type="entry name" value="EmrE-like"/>
</dbReference>
<evidence type="ECO:0000259" key="7">
    <source>
        <dbReference type="Pfam" id="PF00892"/>
    </source>
</evidence>
<dbReference type="PANTHER" id="PTHR32322:SF2">
    <property type="entry name" value="EAMA DOMAIN-CONTAINING PROTEIN"/>
    <property type="match status" value="1"/>
</dbReference>
<evidence type="ECO:0000256" key="5">
    <source>
        <dbReference type="ARBA" id="ARBA00023136"/>
    </source>
</evidence>
<dbReference type="PANTHER" id="PTHR32322">
    <property type="entry name" value="INNER MEMBRANE TRANSPORTER"/>
    <property type="match status" value="1"/>
</dbReference>
<evidence type="ECO:0000256" key="6">
    <source>
        <dbReference type="SAM" id="Phobius"/>
    </source>
</evidence>
<feature type="transmembrane region" description="Helical" evidence="6">
    <location>
        <begin position="91"/>
        <end position="110"/>
    </location>
</feature>
<accession>A0A1T4RUZ0</accession>
<comment type="similarity">
    <text evidence="2">Belongs to the EamA transporter family.</text>
</comment>
<dbReference type="InterPro" id="IPR050638">
    <property type="entry name" value="AA-Vitamin_Transporters"/>
</dbReference>
<keyword evidence="4 6" id="KW-1133">Transmembrane helix</keyword>
<dbReference type="SUPFAM" id="SSF103481">
    <property type="entry name" value="Multidrug resistance efflux transporter EmrE"/>
    <property type="match status" value="2"/>
</dbReference>
<comment type="subcellular location">
    <subcellularLocation>
        <location evidence="1">Membrane</location>
        <topology evidence="1">Multi-pass membrane protein</topology>
    </subcellularLocation>
</comment>
<feature type="transmembrane region" description="Helical" evidence="6">
    <location>
        <begin position="63"/>
        <end position="85"/>
    </location>
</feature>
<dbReference type="Proteomes" id="UP000189933">
    <property type="component" value="Unassembled WGS sequence"/>
</dbReference>
<gene>
    <name evidence="8" type="ORF">SAMN02745885_02287</name>
</gene>
<name>A0A1T4RUZ0_9FIRM</name>
<dbReference type="Pfam" id="PF00892">
    <property type="entry name" value="EamA"/>
    <property type="match status" value="2"/>
</dbReference>
<feature type="transmembrane region" description="Helical" evidence="6">
    <location>
        <begin position="212"/>
        <end position="233"/>
    </location>
</feature>
<evidence type="ECO:0000256" key="4">
    <source>
        <dbReference type="ARBA" id="ARBA00022989"/>
    </source>
</evidence>
<keyword evidence="5 6" id="KW-0472">Membrane</keyword>
<feature type="transmembrane region" description="Helical" evidence="6">
    <location>
        <begin position="122"/>
        <end position="140"/>
    </location>
</feature>
<dbReference type="GO" id="GO:0016020">
    <property type="term" value="C:membrane"/>
    <property type="evidence" value="ECO:0007669"/>
    <property type="project" value="UniProtKB-SubCell"/>
</dbReference>
<evidence type="ECO:0000256" key="1">
    <source>
        <dbReference type="ARBA" id="ARBA00004141"/>
    </source>
</evidence>
<feature type="transmembrane region" description="Helical" evidence="6">
    <location>
        <begin position="30"/>
        <end position="48"/>
    </location>
</feature>
<reference evidence="9" key="1">
    <citation type="submission" date="2017-02" db="EMBL/GenBank/DDBJ databases">
        <authorList>
            <person name="Varghese N."/>
            <person name="Submissions S."/>
        </authorList>
    </citation>
    <scope>NUCLEOTIDE SEQUENCE [LARGE SCALE GENOMIC DNA]</scope>
    <source>
        <strain evidence="9">DSM 16521</strain>
    </source>
</reference>
<protein>
    <submittedName>
        <fullName evidence="8">Permease of the drug/metabolite transporter (DMT) superfamily</fullName>
    </submittedName>
</protein>
<feature type="domain" description="EamA" evidence="7">
    <location>
        <begin position="3"/>
        <end position="135"/>
    </location>
</feature>
<feature type="transmembrane region" description="Helical" evidence="6">
    <location>
        <begin position="179"/>
        <end position="200"/>
    </location>
</feature>
<feature type="transmembrane region" description="Helical" evidence="6">
    <location>
        <begin position="245"/>
        <end position="262"/>
    </location>
</feature>
<feature type="transmembrane region" description="Helical" evidence="6">
    <location>
        <begin position="146"/>
        <end position="167"/>
    </location>
</feature>
<dbReference type="InterPro" id="IPR000620">
    <property type="entry name" value="EamA_dom"/>
</dbReference>
<dbReference type="AlphaFoldDB" id="A0A1T4RUZ0"/>
<evidence type="ECO:0000256" key="2">
    <source>
        <dbReference type="ARBA" id="ARBA00007362"/>
    </source>
</evidence>
<sequence length="296" mass="32583">MQYLLLVLTAFFWGGAFIAGKVAVKTTPPFVVAFLRFLIAGILLLLLLRRREGWPDWRKKENFSGLFFLGLTGVFGYNMLFFEALKHTSPVNGSLIVAANPGVTALINRFWHGERLGPRRWLGILLSFTGVTLVICRGDLELLANLRFNFGDILLVGATLCWALYSIKGKEVMNNFTPLAATAFACTFGALLLLPFALWQGGQQGWSWLGQAQPWLAIIFLAIFASVLGFVWWYQGVQAIGASRAAIFINLVPISVMLMSALQGEKLTWVQLLGAALVLGGVYLTSMAKVQPGRAH</sequence>
<feature type="domain" description="EamA" evidence="7">
    <location>
        <begin position="150"/>
        <end position="286"/>
    </location>
</feature>
<dbReference type="OrthoDB" id="9799821at2"/>
<keyword evidence="3 6" id="KW-0812">Transmembrane</keyword>
<organism evidence="8 9">
    <name type="scientific">Carboxydocella sporoproducens DSM 16521</name>
    <dbReference type="NCBI Taxonomy" id="1121270"/>
    <lineage>
        <taxon>Bacteria</taxon>
        <taxon>Bacillati</taxon>
        <taxon>Bacillota</taxon>
        <taxon>Clostridia</taxon>
        <taxon>Eubacteriales</taxon>
        <taxon>Clostridiales Family XVI. Incertae Sedis</taxon>
        <taxon>Carboxydocella</taxon>
    </lineage>
</organism>